<dbReference type="Proteomes" id="UP000186720">
    <property type="component" value="Unassembled WGS sequence"/>
</dbReference>
<accession>A0A1Q6A0N7</accession>
<gene>
    <name evidence="1" type="ORF">RG47T_3036</name>
</gene>
<evidence type="ECO:0000313" key="1">
    <source>
        <dbReference type="EMBL" id="OKS87575.1"/>
    </source>
</evidence>
<dbReference type="EMBL" id="MPPL01000001">
    <property type="protein sequence ID" value="OKS87575.1"/>
    <property type="molecule type" value="Genomic_DNA"/>
</dbReference>
<proteinExistence type="predicted"/>
<organism evidence="1 2">
    <name type="scientific">Mucilaginibacter polytrichastri</name>
    <dbReference type="NCBI Taxonomy" id="1302689"/>
    <lineage>
        <taxon>Bacteria</taxon>
        <taxon>Pseudomonadati</taxon>
        <taxon>Bacteroidota</taxon>
        <taxon>Sphingobacteriia</taxon>
        <taxon>Sphingobacteriales</taxon>
        <taxon>Sphingobacteriaceae</taxon>
        <taxon>Mucilaginibacter</taxon>
    </lineage>
</organism>
<protein>
    <submittedName>
        <fullName evidence="1">Uncharacterized protein</fullName>
    </submittedName>
</protein>
<name>A0A1Q6A0N7_9SPHI</name>
<sequence>MRYESIECNTVLSIKILSPAEYLFHQKFIKGKYKSLFLA</sequence>
<keyword evidence="2" id="KW-1185">Reference proteome</keyword>
<dbReference type="AlphaFoldDB" id="A0A1Q6A0N7"/>
<evidence type="ECO:0000313" key="2">
    <source>
        <dbReference type="Proteomes" id="UP000186720"/>
    </source>
</evidence>
<comment type="caution">
    <text evidence="1">The sequence shown here is derived from an EMBL/GenBank/DDBJ whole genome shotgun (WGS) entry which is preliminary data.</text>
</comment>
<dbReference type="STRING" id="1302689.RG47T_3036"/>
<reference evidence="1 2" key="1">
    <citation type="submission" date="2016-11" db="EMBL/GenBank/DDBJ databases">
        <title>Whole Genome Sequencing of Mucilaginibacter polytrichastri RG4-7(T) isolated from the moss sample.</title>
        <authorList>
            <person name="Li Y."/>
        </authorList>
    </citation>
    <scope>NUCLEOTIDE SEQUENCE [LARGE SCALE GENOMIC DNA]</scope>
    <source>
        <strain evidence="1 2">RG4-7</strain>
    </source>
</reference>